<protein>
    <submittedName>
        <fullName evidence="1">Uncharacterized protein</fullName>
    </submittedName>
</protein>
<evidence type="ECO:0000313" key="2">
    <source>
        <dbReference type="Proteomes" id="UP000036987"/>
    </source>
</evidence>
<dbReference type="Proteomes" id="UP000036987">
    <property type="component" value="Unassembled WGS sequence"/>
</dbReference>
<sequence length="56" mass="6964">MCKFHHPLRHAYQFPSPYFRVRPQIRLDYSHHLATCYLECRPRAQHELDLDRRLPF</sequence>
<organism evidence="1 2">
    <name type="scientific">Zostera marina</name>
    <name type="common">Eelgrass</name>
    <dbReference type="NCBI Taxonomy" id="29655"/>
    <lineage>
        <taxon>Eukaryota</taxon>
        <taxon>Viridiplantae</taxon>
        <taxon>Streptophyta</taxon>
        <taxon>Embryophyta</taxon>
        <taxon>Tracheophyta</taxon>
        <taxon>Spermatophyta</taxon>
        <taxon>Magnoliopsida</taxon>
        <taxon>Liliopsida</taxon>
        <taxon>Zosteraceae</taxon>
        <taxon>Zostera</taxon>
    </lineage>
</organism>
<evidence type="ECO:0000313" key="1">
    <source>
        <dbReference type="EMBL" id="KMZ70629.1"/>
    </source>
</evidence>
<gene>
    <name evidence="1" type="ORF">ZOSMA_197G00020</name>
</gene>
<accession>A0A0K9PNV9</accession>
<name>A0A0K9PNV9_ZOSMR</name>
<dbReference type="AlphaFoldDB" id="A0A0K9PNV9"/>
<proteinExistence type="predicted"/>
<reference evidence="2" key="1">
    <citation type="journal article" date="2016" name="Nature">
        <title>The genome of the seagrass Zostera marina reveals angiosperm adaptation to the sea.</title>
        <authorList>
            <person name="Olsen J.L."/>
            <person name="Rouze P."/>
            <person name="Verhelst B."/>
            <person name="Lin Y.-C."/>
            <person name="Bayer T."/>
            <person name="Collen J."/>
            <person name="Dattolo E."/>
            <person name="De Paoli E."/>
            <person name="Dittami S."/>
            <person name="Maumus F."/>
            <person name="Michel G."/>
            <person name="Kersting A."/>
            <person name="Lauritano C."/>
            <person name="Lohaus R."/>
            <person name="Toepel M."/>
            <person name="Tonon T."/>
            <person name="Vanneste K."/>
            <person name="Amirebrahimi M."/>
            <person name="Brakel J."/>
            <person name="Bostroem C."/>
            <person name="Chovatia M."/>
            <person name="Grimwood J."/>
            <person name="Jenkins J.W."/>
            <person name="Jueterbock A."/>
            <person name="Mraz A."/>
            <person name="Stam W.T."/>
            <person name="Tice H."/>
            <person name="Bornberg-Bauer E."/>
            <person name="Green P.J."/>
            <person name="Pearson G.A."/>
            <person name="Procaccini G."/>
            <person name="Duarte C.M."/>
            <person name="Schmutz J."/>
            <person name="Reusch T.B.H."/>
            <person name="Van de Peer Y."/>
        </authorList>
    </citation>
    <scope>NUCLEOTIDE SEQUENCE [LARGE SCALE GENOMIC DNA]</scope>
    <source>
        <strain evidence="2">cv. Finnish</strain>
    </source>
</reference>
<dbReference type="EMBL" id="LFYR01000721">
    <property type="protein sequence ID" value="KMZ70629.1"/>
    <property type="molecule type" value="Genomic_DNA"/>
</dbReference>
<comment type="caution">
    <text evidence="1">The sequence shown here is derived from an EMBL/GenBank/DDBJ whole genome shotgun (WGS) entry which is preliminary data.</text>
</comment>
<keyword evidence="2" id="KW-1185">Reference proteome</keyword>